<name>A0A2W7NX72_9BURK</name>
<dbReference type="SUPFAM" id="SSF51905">
    <property type="entry name" value="FAD/NAD(P)-binding domain"/>
    <property type="match status" value="1"/>
</dbReference>
<evidence type="ECO:0000259" key="1">
    <source>
        <dbReference type="Pfam" id="PF17885"/>
    </source>
</evidence>
<keyword evidence="3" id="KW-1185">Reference proteome</keyword>
<evidence type="ECO:0000313" key="3">
    <source>
        <dbReference type="Proteomes" id="UP000249638"/>
    </source>
</evidence>
<dbReference type="InterPro" id="IPR041654">
    <property type="entry name" value="StyA_sbd"/>
</dbReference>
<reference evidence="2" key="1">
    <citation type="submission" date="2018-06" db="EMBL/GenBank/DDBJ databases">
        <title>Genomic Encyclopedia of Type Strains, Phase IV (KMG-V): Genome sequencing to study the core and pangenomes of soil and plant-associated prokaryotes.</title>
        <authorList>
            <person name="Whitman W."/>
        </authorList>
    </citation>
    <scope>NUCLEOTIDE SEQUENCE [LARGE SCALE GENOMIC DNA]</scope>
    <source>
        <strain evidence="2">MLR2-44</strain>
    </source>
</reference>
<dbReference type="Gene3D" id="3.30.9.40">
    <property type="match status" value="1"/>
</dbReference>
<protein>
    <submittedName>
        <fullName evidence="2">2-polyprenyl-6-methoxyphenol hydroxylase-like FAD-dependent oxidoreductase</fullName>
    </submittedName>
</protein>
<dbReference type="PRINTS" id="PR00420">
    <property type="entry name" value="RNGMNOXGNASE"/>
</dbReference>
<evidence type="ECO:0000313" key="2">
    <source>
        <dbReference type="EMBL" id="PZX26939.1"/>
    </source>
</evidence>
<sequence length="429" mass="47277">MTTQPISKITPRKIAIVGAGQAGLLLGCALLQRGYEVTLVTNRTAEEVWSGKVMSSQCIFDQALQIERDFGLNQWEAQCPTVDGIGLTIPTDDGKGEMAIHWRARLNAYAQSVDQRVKMPGWMAEFESRGGNLRIENVEIPELEALAQSHDLVLLAGGKGEIVNLLTRNEERSPVRHPQRQLALAYVAGMQRSGPFECVNFNLIPGVGEYFVFPALTTKGSNETQACDIMVFEAIPGGPMDRWADVKSADQHLDVCLGILRDYLPWESERCASVQLTDANGILSGRVTPTVRNPTLTLPSGRVVMGLGDAVMVNDPITGQGSNNATKGALHYFESILRHGDKPFDKAWMQATFDGLYEGYAEPVIRWTNSLLFPPPDHIVRLLATAQHAPRIAHRIANGFNDPRDYGSYWFDEEATDAWIAQESQSRAA</sequence>
<dbReference type="Gene3D" id="3.50.50.60">
    <property type="entry name" value="FAD/NAD(P)-binding domain"/>
    <property type="match status" value="2"/>
</dbReference>
<dbReference type="InterPro" id="IPR036188">
    <property type="entry name" value="FAD/NAD-bd_sf"/>
</dbReference>
<dbReference type="Pfam" id="PF17885">
    <property type="entry name" value="Smoa_sbd"/>
    <property type="match status" value="1"/>
</dbReference>
<comment type="caution">
    <text evidence="2">The sequence shown here is derived from an EMBL/GenBank/DDBJ whole genome shotgun (WGS) entry which is preliminary data.</text>
</comment>
<dbReference type="Proteomes" id="UP000249638">
    <property type="component" value="Unassembled WGS sequence"/>
</dbReference>
<accession>A0A2W7NX72</accession>
<organism evidence="2 3">
    <name type="scientific">Cupriavidus phytorum</name>
    <dbReference type="NCBI Taxonomy" id="3024399"/>
    <lineage>
        <taxon>Bacteria</taxon>
        <taxon>Pseudomonadati</taxon>
        <taxon>Pseudomonadota</taxon>
        <taxon>Betaproteobacteria</taxon>
        <taxon>Burkholderiales</taxon>
        <taxon>Burkholderiaceae</taxon>
        <taxon>Cupriavidus</taxon>
    </lineage>
</organism>
<dbReference type="AlphaFoldDB" id="A0A2W7NX72"/>
<dbReference type="EMBL" id="QKZN01000006">
    <property type="protein sequence ID" value="PZX26939.1"/>
    <property type="molecule type" value="Genomic_DNA"/>
</dbReference>
<proteinExistence type="predicted"/>
<gene>
    <name evidence="2" type="ORF">C7416_106228</name>
</gene>
<feature type="domain" description="Styrene monooxygenase StyA putative substrate binding" evidence="1">
    <location>
        <begin position="158"/>
        <end position="270"/>
    </location>
</feature>